<sequence length="353" mass="40730">MENLLPEEIITDIISRLPVESILECRRVCKTFKTLLRHPFFAHLHLLRHSHSLRLDHDDDQKYHSHSYTAAASSKVGFFTLRKLEDNRYHIYYGECDDENDEYCKTLTKIKHPSLKCPIFVGSCNGLLCLGVKRHRVSYDPAYICNPITREYVNLPKLIAKHVDDQIVSGFGYHPKTNEYKVVRIYYDADQPSVGQVQVYTLGGGTGWRNKGETKYKLRHSFEEPHGILANGALHWLVEKGLKIVSFDLADEEFCLLPSPPISSSFWWSGRLLGLGSSFCLAELTVNEYVNIWARKKNKKSSGNYDIMNEKEYQSWSWSLVFSAKFLDLFEPFAPKMSGKLLLCFFFMDSFSL</sequence>
<dbReference type="OMA" id="EPPTRYG"/>
<dbReference type="PANTHER" id="PTHR31672">
    <property type="entry name" value="BNACNNG10540D PROTEIN"/>
    <property type="match status" value="1"/>
</dbReference>
<dbReference type="Gene3D" id="1.20.1280.50">
    <property type="match status" value="1"/>
</dbReference>
<dbReference type="InterPro" id="IPR001810">
    <property type="entry name" value="F-box_dom"/>
</dbReference>
<proteinExistence type="predicted"/>
<dbReference type="Pfam" id="PF00646">
    <property type="entry name" value="F-box"/>
    <property type="match status" value="1"/>
</dbReference>
<dbReference type="NCBIfam" id="TIGR01640">
    <property type="entry name" value="F_box_assoc_1"/>
    <property type="match status" value="1"/>
</dbReference>
<dbReference type="STRING" id="56857.A0A200R887"/>
<dbReference type="AlphaFoldDB" id="A0A200R887"/>
<dbReference type="InterPro" id="IPR050796">
    <property type="entry name" value="SCF_F-box_component"/>
</dbReference>
<dbReference type="Proteomes" id="UP000195402">
    <property type="component" value="Unassembled WGS sequence"/>
</dbReference>
<feature type="domain" description="F-box" evidence="1">
    <location>
        <begin position="1"/>
        <end position="44"/>
    </location>
</feature>
<dbReference type="InterPro" id="IPR013187">
    <property type="entry name" value="F-box-assoc_dom_typ3"/>
</dbReference>
<evidence type="ECO:0000259" key="1">
    <source>
        <dbReference type="PROSITE" id="PS50181"/>
    </source>
</evidence>
<dbReference type="EMBL" id="MVGT01000352">
    <property type="protein sequence ID" value="OVA18906.1"/>
    <property type="molecule type" value="Genomic_DNA"/>
</dbReference>
<organism evidence="2 3">
    <name type="scientific">Macleaya cordata</name>
    <name type="common">Five-seeded plume-poppy</name>
    <name type="synonym">Bocconia cordata</name>
    <dbReference type="NCBI Taxonomy" id="56857"/>
    <lineage>
        <taxon>Eukaryota</taxon>
        <taxon>Viridiplantae</taxon>
        <taxon>Streptophyta</taxon>
        <taxon>Embryophyta</taxon>
        <taxon>Tracheophyta</taxon>
        <taxon>Spermatophyta</taxon>
        <taxon>Magnoliopsida</taxon>
        <taxon>Ranunculales</taxon>
        <taxon>Papaveraceae</taxon>
        <taxon>Papaveroideae</taxon>
        <taxon>Macleaya</taxon>
    </lineage>
</organism>
<dbReference type="CDD" id="cd22157">
    <property type="entry name" value="F-box_AtFBW1-like"/>
    <property type="match status" value="1"/>
</dbReference>
<dbReference type="InParanoid" id="A0A200R887"/>
<accession>A0A200R887</accession>
<dbReference type="InterPro" id="IPR036047">
    <property type="entry name" value="F-box-like_dom_sf"/>
</dbReference>
<keyword evidence="3" id="KW-1185">Reference proteome</keyword>
<dbReference type="PROSITE" id="PS50181">
    <property type="entry name" value="FBOX"/>
    <property type="match status" value="1"/>
</dbReference>
<comment type="caution">
    <text evidence="2">The sequence shown here is derived from an EMBL/GenBank/DDBJ whole genome shotgun (WGS) entry which is preliminary data.</text>
</comment>
<gene>
    <name evidence="2" type="ORF">BVC80_8939g34</name>
</gene>
<evidence type="ECO:0000313" key="2">
    <source>
        <dbReference type="EMBL" id="OVA18906.1"/>
    </source>
</evidence>
<dbReference type="PANTHER" id="PTHR31672:SF13">
    <property type="entry name" value="F-BOX PROTEIN CPR30-LIKE"/>
    <property type="match status" value="1"/>
</dbReference>
<dbReference type="Pfam" id="PF08268">
    <property type="entry name" value="FBA_3"/>
    <property type="match status" value="1"/>
</dbReference>
<evidence type="ECO:0000313" key="3">
    <source>
        <dbReference type="Proteomes" id="UP000195402"/>
    </source>
</evidence>
<dbReference type="InterPro" id="IPR017451">
    <property type="entry name" value="F-box-assoc_interact_dom"/>
</dbReference>
<reference evidence="2 3" key="1">
    <citation type="journal article" date="2017" name="Mol. Plant">
        <title>The Genome of Medicinal Plant Macleaya cordata Provides New Insights into Benzylisoquinoline Alkaloids Metabolism.</title>
        <authorList>
            <person name="Liu X."/>
            <person name="Liu Y."/>
            <person name="Huang P."/>
            <person name="Ma Y."/>
            <person name="Qing Z."/>
            <person name="Tang Q."/>
            <person name="Cao H."/>
            <person name="Cheng P."/>
            <person name="Zheng Y."/>
            <person name="Yuan Z."/>
            <person name="Zhou Y."/>
            <person name="Liu J."/>
            <person name="Tang Z."/>
            <person name="Zhuo Y."/>
            <person name="Zhang Y."/>
            <person name="Yu L."/>
            <person name="Huang J."/>
            <person name="Yang P."/>
            <person name="Peng Q."/>
            <person name="Zhang J."/>
            <person name="Jiang W."/>
            <person name="Zhang Z."/>
            <person name="Lin K."/>
            <person name="Ro D.K."/>
            <person name="Chen X."/>
            <person name="Xiong X."/>
            <person name="Shang Y."/>
            <person name="Huang S."/>
            <person name="Zeng J."/>
        </authorList>
    </citation>
    <scope>NUCLEOTIDE SEQUENCE [LARGE SCALE GENOMIC DNA]</scope>
    <source>
        <strain evidence="3">cv. BLH2017</strain>
        <tissue evidence="2">Root</tissue>
    </source>
</reference>
<dbReference type="OrthoDB" id="610337at2759"/>
<protein>
    <submittedName>
        <fullName evidence="2">F-box domain</fullName>
    </submittedName>
</protein>
<name>A0A200R887_MACCD</name>
<dbReference type="SMART" id="SM00256">
    <property type="entry name" value="FBOX"/>
    <property type="match status" value="1"/>
</dbReference>
<dbReference type="SUPFAM" id="SSF81383">
    <property type="entry name" value="F-box domain"/>
    <property type="match status" value="1"/>
</dbReference>